<evidence type="ECO:0000313" key="2">
    <source>
        <dbReference type="Proteomes" id="UP000279994"/>
    </source>
</evidence>
<organism evidence="1 2">
    <name type="scientific">Nocardioides pocheonensis</name>
    <dbReference type="NCBI Taxonomy" id="661485"/>
    <lineage>
        <taxon>Bacteria</taxon>
        <taxon>Bacillati</taxon>
        <taxon>Actinomycetota</taxon>
        <taxon>Actinomycetes</taxon>
        <taxon>Propionibacteriales</taxon>
        <taxon>Nocardioidaceae</taxon>
        <taxon>Nocardioides</taxon>
    </lineage>
</organism>
<dbReference type="EMBL" id="RJSF01000043">
    <property type="protein sequence ID" value="RNM13154.1"/>
    <property type="molecule type" value="Genomic_DNA"/>
</dbReference>
<protein>
    <submittedName>
        <fullName evidence="1">Uncharacterized protein</fullName>
    </submittedName>
</protein>
<accession>A0A3N0GKY8</accession>
<keyword evidence="2" id="KW-1185">Reference proteome</keyword>
<reference evidence="1 2" key="1">
    <citation type="submission" date="2018-11" db="EMBL/GenBank/DDBJ databases">
        <authorList>
            <person name="Li F."/>
        </authorList>
    </citation>
    <scope>NUCLEOTIDE SEQUENCE [LARGE SCALE GENOMIC DNA]</scope>
    <source>
        <strain evidence="1 2">Gsoil 818</strain>
    </source>
</reference>
<dbReference type="RefSeq" id="WP_123224129.1">
    <property type="nucleotide sequence ID" value="NZ_RJSF01000043.1"/>
</dbReference>
<sequence length="99" mass="10491">MLDPHALALGQARTYVASLADLAGSVEASSAYEHVLMELDRIHGDESPALYDETLPGDRAALLAAASSRIEELEQYGIDPLSVELVLAMLDDAHTVDGA</sequence>
<comment type="caution">
    <text evidence="1">The sequence shown here is derived from an EMBL/GenBank/DDBJ whole genome shotgun (WGS) entry which is preliminary data.</text>
</comment>
<evidence type="ECO:0000313" key="1">
    <source>
        <dbReference type="EMBL" id="RNM13154.1"/>
    </source>
</evidence>
<dbReference type="AlphaFoldDB" id="A0A3N0GKY8"/>
<proteinExistence type="predicted"/>
<gene>
    <name evidence="1" type="ORF">EFL26_17185</name>
</gene>
<name>A0A3N0GKY8_9ACTN</name>
<dbReference type="Proteomes" id="UP000279994">
    <property type="component" value="Unassembled WGS sequence"/>
</dbReference>
<dbReference type="OrthoDB" id="3789017at2"/>